<evidence type="ECO:0000313" key="2">
    <source>
        <dbReference type="Proteomes" id="UP000789375"/>
    </source>
</evidence>
<dbReference type="Proteomes" id="UP000789375">
    <property type="component" value="Unassembled WGS sequence"/>
</dbReference>
<protein>
    <submittedName>
        <fullName evidence="1">207_t:CDS:1</fullName>
    </submittedName>
</protein>
<gene>
    <name evidence="1" type="ORF">FMOSSE_LOCUS10044</name>
</gene>
<keyword evidence="2" id="KW-1185">Reference proteome</keyword>
<dbReference type="PANTHER" id="PTHR33266:SF1">
    <property type="entry name" value="F-BOX DOMAIN-CONTAINING PROTEIN"/>
    <property type="match status" value="1"/>
</dbReference>
<evidence type="ECO:0000313" key="1">
    <source>
        <dbReference type="EMBL" id="CAG8622156.1"/>
    </source>
</evidence>
<organism evidence="1 2">
    <name type="scientific">Funneliformis mosseae</name>
    <name type="common">Endomycorrhizal fungus</name>
    <name type="synonym">Glomus mosseae</name>
    <dbReference type="NCBI Taxonomy" id="27381"/>
    <lineage>
        <taxon>Eukaryota</taxon>
        <taxon>Fungi</taxon>
        <taxon>Fungi incertae sedis</taxon>
        <taxon>Mucoromycota</taxon>
        <taxon>Glomeromycotina</taxon>
        <taxon>Glomeromycetes</taxon>
        <taxon>Glomerales</taxon>
        <taxon>Glomeraceae</taxon>
        <taxon>Funneliformis</taxon>
    </lineage>
</organism>
<reference evidence="1" key="1">
    <citation type="submission" date="2021-06" db="EMBL/GenBank/DDBJ databases">
        <authorList>
            <person name="Kallberg Y."/>
            <person name="Tangrot J."/>
            <person name="Rosling A."/>
        </authorList>
    </citation>
    <scope>NUCLEOTIDE SEQUENCE</scope>
    <source>
        <strain evidence="1">87-6 pot B 2015</strain>
    </source>
</reference>
<dbReference type="EMBL" id="CAJVPP010003156">
    <property type="protein sequence ID" value="CAG8622156.1"/>
    <property type="molecule type" value="Genomic_DNA"/>
</dbReference>
<sequence>MTLGDFLKTLLVAKAYKELASYFEDEKDSEYIQSTLCNALIRFTYFIKVTYTSSRQKLLQFFIHGAAILCKKCEKGANIIIPIFMGKADTSLDANRISYILIQVKNLQNDTWDDTYSSSVISILSPARIGIKDLPYISFLSIYMQLRSQSKQFEILSSLTLHTKREATQLKRIISEVGNKYLTQDDFFKKVRLMPSGESASASEISAIHNHFQVAFSLFGLSLDVYACLTHELTHALEKLLVISMDVLDKFIDEDDKRRIIRILLLQYR</sequence>
<accession>A0A9N9D083</accession>
<dbReference type="AlphaFoldDB" id="A0A9N9D083"/>
<dbReference type="PANTHER" id="PTHR33266">
    <property type="entry name" value="CHROMOSOME 15, WHOLE GENOME SHOTGUN SEQUENCE"/>
    <property type="match status" value="1"/>
</dbReference>
<comment type="caution">
    <text evidence="1">The sequence shown here is derived from an EMBL/GenBank/DDBJ whole genome shotgun (WGS) entry which is preliminary data.</text>
</comment>
<proteinExistence type="predicted"/>
<name>A0A9N9D083_FUNMO</name>